<keyword evidence="3" id="KW-0540">Nuclease</keyword>
<dbReference type="Proteomes" id="UP000007382">
    <property type="component" value="Chromosome"/>
</dbReference>
<organism evidence="9 10">
    <name type="scientific">Leptospirillum ferrooxidans (strain C2-3)</name>
    <dbReference type="NCBI Taxonomy" id="1162668"/>
    <lineage>
        <taxon>Bacteria</taxon>
        <taxon>Pseudomonadati</taxon>
        <taxon>Nitrospirota</taxon>
        <taxon>Nitrospiria</taxon>
        <taxon>Nitrospirales</taxon>
        <taxon>Nitrospiraceae</taxon>
        <taxon>Leptospirillum</taxon>
    </lineage>
</organism>
<dbReference type="HOGENOM" id="CLU_106710_3_1_0"/>
<dbReference type="GO" id="GO:0046872">
    <property type="term" value="F:metal ion binding"/>
    <property type="evidence" value="ECO:0007669"/>
    <property type="project" value="UniProtKB-KW"/>
</dbReference>
<dbReference type="PANTHER" id="PTHR46986:SF1">
    <property type="entry name" value="ENDORIBONUCLEASE YBEY, CHLOROPLASTIC"/>
    <property type="match status" value="1"/>
</dbReference>
<reference evidence="9 10" key="1">
    <citation type="journal article" date="2012" name="J. Bacteriol.">
        <title>Complete Genome Sequence of Leptospirillum ferrooxidans Strain C2-3, Isolated from a Fresh Volcanic Ash Deposit on the Island of Miyake, Japan.</title>
        <authorList>
            <person name="Fujimura R."/>
            <person name="Sato Y."/>
            <person name="Nishizawa T."/>
            <person name="Oshima K."/>
            <person name="Kim S.-W."/>
            <person name="Hattori M."/>
            <person name="Kamijo T."/>
            <person name="Ohta H."/>
        </authorList>
    </citation>
    <scope>NUCLEOTIDE SEQUENCE [LARGE SCALE GENOMIC DNA]</scope>
    <source>
        <strain evidence="9 10">C2-3</strain>
    </source>
</reference>
<keyword evidence="5" id="KW-0255">Endonuclease</keyword>
<evidence type="ECO:0000256" key="7">
    <source>
        <dbReference type="ARBA" id="ARBA00022833"/>
    </source>
</evidence>
<evidence type="ECO:0000256" key="5">
    <source>
        <dbReference type="ARBA" id="ARBA00022759"/>
    </source>
</evidence>
<keyword evidence="4" id="KW-0479">Metal-binding</keyword>
<dbReference type="GO" id="GO:0004222">
    <property type="term" value="F:metalloendopeptidase activity"/>
    <property type="evidence" value="ECO:0007669"/>
    <property type="project" value="InterPro"/>
</dbReference>
<reference evidence="10" key="2">
    <citation type="submission" date="2012-03" db="EMBL/GenBank/DDBJ databases">
        <title>The complete genome sequence of the pioneer microbe on fresh volcanic deposit, Leptospirillum ferrooxidans strain C2-3.</title>
        <authorList>
            <person name="Fujimura R."/>
            <person name="Sato Y."/>
            <person name="Nishizawa T."/>
            <person name="Nanba K."/>
            <person name="Oshima K."/>
            <person name="Hattori M."/>
            <person name="Kamijo T."/>
            <person name="Ohta H."/>
        </authorList>
    </citation>
    <scope>NUCLEOTIDE SEQUENCE [LARGE SCALE GENOMIC DNA]</scope>
    <source>
        <strain evidence="10">C2-3</strain>
    </source>
</reference>
<dbReference type="AlphaFoldDB" id="I0IPW3"/>
<feature type="compositionally biased region" description="Polar residues" evidence="8">
    <location>
        <begin position="115"/>
        <end position="124"/>
    </location>
</feature>
<evidence type="ECO:0000313" key="9">
    <source>
        <dbReference type="EMBL" id="BAM07312.1"/>
    </source>
</evidence>
<evidence type="ECO:0000256" key="6">
    <source>
        <dbReference type="ARBA" id="ARBA00022801"/>
    </source>
</evidence>
<dbReference type="KEGG" id="lfc:LFE_1631"/>
<proteinExistence type="inferred from homology"/>
<comment type="similarity">
    <text evidence="2">Belongs to the endoribonuclease YbeY family.</text>
</comment>
<dbReference type="eggNOG" id="COG0319">
    <property type="taxonomic scope" value="Bacteria"/>
</dbReference>
<accession>I0IPW3</accession>
<evidence type="ECO:0000256" key="4">
    <source>
        <dbReference type="ARBA" id="ARBA00022723"/>
    </source>
</evidence>
<protein>
    <submittedName>
        <fullName evidence="9">Uncharacterized protein</fullName>
    </submittedName>
</protein>
<evidence type="ECO:0000256" key="1">
    <source>
        <dbReference type="ARBA" id="ARBA00001947"/>
    </source>
</evidence>
<keyword evidence="10" id="KW-1185">Reference proteome</keyword>
<name>I0IPW3_LEPFC</name>
<gene>
    <name evidence="9" type="ordered locus">LFE_1631</name>
</gene>
<keyword evidence="7" id="KW-0862">Zinc</keyword>
<feature type="region of interest" description="Disordered" evidence="8">
    <location>
        <begin position="115"/>
        <end position="150"/>
    </location>
</feature>
<dbReference type="InterPro" id="IPR002036">
    <property type="entry name" value="YbeY"/>
</dbReference>
<dbReference type="EMBL" id="AP012342">
    <property type="protein sequence ID" value="BAM07312.1"/>
    <property type="molecule type" value="Genomic_DNA"/>
</dbReference>
<dbReference type="Pfam" id="PF02130">
    <property type="entry name" value="YbeY"/>
    <property type="match status" value="1"/>
</dbReference>
<evidence type="ECO:0000313" key="10">
    <source>
        <dbReference type="Proteomes" id="UP000007382"/>
    </source>
</evidence>
<sequence>MRHLNKTFRGKRKTTDVLSFSYQKERFLKGLGSPDGEVVISLQQAKRQADRAGIPFFDEIVNLIIHGLCHLKGYDHEIGEQEASLMKKVERKTARFIDQGYHQWLNTQPKNLSNTMLQESSPSFQGKIPDDFLQPTKKSLKTNKGKEHSS</sequence>
<dbReference type="PATRIC" id="fig|1162668.3.peg.1942"/>
<dbReference type="GO" id="GO:0006364">
    <property type="term" value="P:rRNA processing"/>
    <property type="evidence" value="ECO:0007669"/>
    <property type="project" value="InterPro"/>
</dbReference>
<dbReference type="GO" id="GO:0004519">
    <property type="term" value="F:endonuclease activity"/>
    <property type="evidence" value="ECO:0007669"/>
    <property type="project" value="UniProtKB-KW"/>
</dbReference>
<dbReference type="STRING" id="1162668.LFE_1631"/>
<evidence type="ECO:0000256" key="2">
    <source>
        <dbReference type="ARBA" id="ARBA00010875"/>
    </source>
</evidence>
<dbReference type="PANTHER" id="PTHR46986">
    <property type="entry name" value="ENDORIBONUCLEASE YBEY, CHLOROPLASTIC"/>
    <property type="match status" value="1"/>
</dbReference>
<dbReference type="NCBIfam" id="TIGR00043">
    <property type="entry name" value="rRNA maturation RNase YbeY"/>
    <property type="match status" value="1"/>
</dbReference>
<dbReference type="SUPFAM" id="SSF55486">
    <property type="entry name" value="Metalloproteases ('zincins'), catalytic domain"/>
    <property type="match status" value="1"/>
</dbReference>
<evidence type="ECO:0000256" key="8">
    <source>
        <dbReference type="SAM" id="MobiDB-lite"/>
    </source>
</evidence>
<dbReference type="InterPro" id="IPR023091">
    <property type="entry name" value="MetalPrtase_cat_dom_sf_prd"/>
</dbReference>
<comment type="cofactor">
    <cofactor evidence="1">
        <name>Zn(2+)</name>
        <dbReference type="ChEBI" id="CHEBI:29105"/>
    </cofactor>
</comment>
<keyword evidence="6" id="KW-0378">Hydrolase</keyword>
<dbReference type="Gene3D" id="3.40.390.30">
    <property type="entry name" value="Metalloproteases ('zincins'), catalytic domain"/>
    <property type="match status" value="1"/>
</dbReference>
<evidence type="ECO:0000256" key="3">
    <source>
        <dbReference type="ARBA" id="ARBA00022722"/>
    </source>
</evidence>